<sequence length="354" mass="39540">MFEHVSYIDPTLIQSYKNRRNNEHHVVDMIQVATAELTLAENLIIAKNNGARFAIIGIPEDIGPRANCGNGGADKGWANFLSVFLNQQANCFFDWNACFLIGNVDVESLQKQSYQAFSTNHQLDTLRQLCAKVDARVNKVLTPIFASGLEVIIIGGGHNNAYPIITALNNATENKVACVNLDPHADFRAMEGRHSGNPFRYALHAELLSHYCVLGLHEQKNNQETIEGLIDAHFPYYTFQSMFMDRQQPFTESLNLARDYISTAPGPIGIELDLDCIKQAAASAYSVSGFSLEQAIHYVYSMATLDSVRYVHLCEGAPAIHEHSEYQSHDVGQILNQLVYSYLKARSNIEYNGY</sequence>
<keyword evidence="4" id="KW-0464">Manganese</keyword>
<dbReference type="Proteomes" id="UP001257914">
    <property type="component" value="Unassembled WGS sequence"/>
</dbReference>
<dbReference type="CDD" id="cd09988">
    <property type="entry name" value="Formimidoylglutamase"/>
    <property type="match status" value="1"/>
</dbReference>
<proteinExistence type="inferred from homology"/>
<organism evidence="6 7">
    <name type="scientific">Psychrosphaera aquimarina</name>
    <dbReference type="NCBI Taxonomy" id="2044854"/>
    <lineage>
        <taxon>Bacteria</taxon>
        <taxon>Pseudomonadati</taxon>
        <taxon>Pseudomonadota</taxon>
        <taxon>Gammaproteobacteria</taxon>
        <taxon>Alteromonadales</taxon>
        <taxon>Pseudoalteromonadaceae</taxon>
        <taxon>Psychrosphaera</taxon>
    </lineage>
</organism>
<keyword evidence="2" id="KW-0378">Hydrolase</keyword>
<evidence type="ECO:0000256" key="4">
    <source>
        <dbReference type="ARBA" id="ARBA00023211"/>
    </source>
</evidence>
<keyword evidence="1" id="KW-0479">Metal-binding</keyword>
<dbReference type="PROSITE" id="PS51409">
    <property type="entry name" value="ARGINASE_2"/>
    <property type="match status" value="1"/>
</dbReference>
<dbReference type="SUPFAM" id="SSF52768">
    <property type="entry name" value="Arginase/deacetylase"/>
    <property type="match status" value="1"/>
</dbReference>
<evidence type="ECO:0000313" key="6">
    <source>
        <dbReference type="EMBL" id="MDU0113749.1"/>
    </source>
</evidence>
<keyword evidence="7" id="KW-1185">Reference proteome</keyword>
<evidence type="ECO:0000256" key="2">
    <source>
        <dbReference type="ARBA" id="ARBA00022801"/>
    </source>
</evidence>
<dbReference type="PANTHER" id="PTHR11358">
    <property type="entry name" value="ARGINASE/AGMATINASE"/>
    <property type="match status" value="1"/>
</dbReference>
<evidence type="ECO:0000313" key="7">
    <source>
        <dbReference type="Proteomes" id="UP001257914"/>
    </source>
</evidence>
<evidence type="ECO:0000256" key="1">
    <source>
        <dbReference type="ARBA" id="ARBA00022723"/>
    </source>
</evidence>
<dbReference type="EMBL" id="JAWCUA010000010">
    <property type="protein sequence ID" value="MDU0113749.1"/>
    <property type="molecule type" value="Genomic_DNA"/>
</dbReference>
<dbReference type="InterPro" id="IPR006035">
    <property type="entry name" value="Ureohydrolase"/>
</dbReference>
<dbReference type="RefSeq" id="WP_315947354.1">
    <property type="nucleotide sequence ID" value="NZ_JAWCUA010000010.1"/>
</dbReference>
<accession>A0ABU3R249</accession>
<dbReference type="InterPro" id="IPR023696">
    <property type="entry name" value="Ureohydrolase_dom_sf"/>
</dbReference>
<comment type="similarity">
    <text evidence="5">Belongs to the arginase family.</text>
</comment>
<dbReference type="Pfam" id="PF00491">
    <property type="entry name" value="Arginase"/>
    <property type="match status" value="1"/>
</dbReference>
<evidence type="ECO:0000256" key="5">
    <source>
        <dbReference type="PROSITE-ProRule" id="PRU00742"/>
    </source>
</evidence>
<keyword evidence="3" id="KW-0369">Histidine metabolism</keyword>
<dbReference type="Gene3D" id="3.40.800.10">
    <property type="entry name" value="Ureohydrolase domain"/>
    <property type="match status" value="1"/>
</dbReference>
<evidence type="ECO:0000256" key="3">
    <source>
        <dbReference type="ARBA" id="ARBA00022808"/>
    </source>
</evidence>
<comment type="caution">
    <text evidence="6">The sequence shown here is derived from an EMBL/GenBank/DDBJ whole genome shotgun (WGS) entry which is preliminary data.</text>
</comment>
<reference evidence="6 7" key="1">
    <citation type="submission" date="2023-10" db="EMBL/GenBank/DDBJ databases">
        <title>Psychrosphaera aquimaarina strain SW33 isolated from seawater.</title>
        <authorList>
            <person name="Bayburt H."/>
            <person name="Kim J.M."/>
            <person name="Choi B.J."/>
            <person name="Jeon C.O."/>
        </authorList>
    </citation>
    <scope>NUCLEOTIDE SEQUENCE [LARGE SCALE GENOMIC DNA]</scope>
    <source>
        <strain evidence="6 7">KCTC 52743</strain>
    </source>
</reference>
<protein>
    <submittedName>
        <fullName evidence="6">Formimidoylglutamase</fullName>
    </submittedName>
</protein>
<name>A0ABU3R249_9GAMM</name>
<dbReference type="PANTHER" id="PTHR11358:SF35">
    <property type="entry name" value="FORMIMIDOYLGLUTAMASE"/>
    <property type="match status" value="1"/>
</dbReference>
<gene>
    <name evidence="6" type="ORF">RT723_12225</name>
</gene>